<accession>A0ABX8ZV49</accession>
<dbReference type="Proteomes" id="UP000824300">
    <property type="component" value="Chromosome"/>
</dbReference>
<gene>
    <name evidence="1" type="ORF">K3162_02200</name>
</gene>
<organism evidence="1 2">
    <name type="scientific">Qipengyuania xiapuensis</name>
    <dbReference type="NCBI Taxonomy" id="2867236"/>
    <lineage>
        <taxon>Bacteria</taxon>
        <taxon>Pseudomonadati</taxon>
        <taxon>Pseudomonadota</taxon>
        <taxon>Alphaproteobacteria</taxon>
        <taxon>Sphingomonadales</taxon>
        <taxon>Erythrobacteraceae</taxon>
        <taxon>Qipengyuania</taxon>
    </lineage>
</organism>
<dbReference type="SUPFAM" id="SSF52540">
    <property type="entry name" value="P-loop containing nucleoside triphosphate hydrolases"/>
    <property type="match status" value="1"/>
</dbReference>
<protein>
    <recommendedName>
        <fullName evidence="3">Sulfotransferase family protein</fullName>
    </recommendedName>
</protein>
<name>A0ABX8ZV49_9SPHN</name>
<evidence type="ECO:0000313" key="1">
    <source>
        <dbReference type="EMBL" id="QZD92875.1"/>
    </source>
</evidence>
<dbReference type="RefSeq" id="WP_221428571.1">
    <property type="nucleotide sequence ID" value="NZ_CP081296.1"/>
</dbReference>
<sequence>MSKRQIVLVTGAPRSGTTVVGNALRTSWRHREIYEPMNAFVGDKAIRNQFEVPGAGGFSEAALDDLVERIQNGRLRLRKSSLERRNAYLNRTNRTMAAANLLPLTSHLIWKDPFAFFCAPQIARKGLPVIVTVRNHLSLVGSFKRMDWIAPVSDLSLRLSEAGYIIDETVMDRCRKAEGPTETGALMWHLLHRVLLQWIGQKEPIHVVANDDLLFRPEEVRDRLSEITNLPVSLSAANSEPTSKRQDTLPQKAHIANRDAKSITDYWRKLLSEDEVALALDINEELAERLDESLSQSTKVS</sequence>
<dbReference type="Gene3D" id="3.40.50.300">
    <property type="entry name" value="P-loop containing nucleotide triphosphate hydrolases"/>
    <property type="match status" value="1"/>
</dbReference>
<dbReference type="EMBL" id="CP081296">
    <property type="protein sequence ID" value="QZD92875.1"/>
    <property type="molecule type" value="Genomic_DNA"/>
</dbReference>
<evidence type="ECO:0000313" key="2">
    <source>
        <dbReference type="Proteomes" id="UP000824300"/>
    </source>
</evidence>
<reference evidence="1 2" key="1">
    <citation type="submission" date="2021-08" db="EMBL/GenBank/DDBJ databases">
        <title>Comparative Genomics Analysis of the Genus Qipengyuania Reveals Extensive Genetic Diversity and Metabolic Versatility, Including the Description of Fifteen Novel Species.</title>
        <authorList>
            <person name="Liu Y."/>
        </authorList>
    </citation>
    <scope>NUCLEOTIDE SEQUENCE [LARGE SCALE GENOMIC DNA]</scope>
    <source>
        <strain evidence="1 2">1NDW3</strain>
    </source>
</reference>
<keyword evidence="2" id="KW-1185">Reference proteome</keyword>
<proteinExistence type="predicted"/>
<dbReference type="InterPro" id="IPR027417">
    <property type="entry name" value="P-loop_NTPase"/>
</dbReference>
<evidence type="ECO:0008006" key="3">
    <source>
        <dbReference type="Google" id="ProtNLM"/>
    </source>
</evidence>